<accession>A0A7W6MFY4</accession>
<evidence type="ECO:0000256" key="2">
    <source>
        <dbReference type="ARBA" id="ARBA00022723"/>
    </source>
</evidence>
<comment type="caution">
    <text evidence="6">The sequence shown here is derived from an EMBL/GenBank/DDBJ whole genome shotgun (WGS) entry which is preliminary data.</text>
</comment>
<dbReference type="Proteomes" id="UP000524492">
    <property type="component" value="Unassembled WGS sequence"/>
</dbReference>
<dbReference type="Pfam" id="PF00753">
    <property type="entry name" value="Lactamase_B"/>
    <property type="match status" value="1"/>
</dbReference>
<keyword evidence="3 6" id="KW-0378">Hydrolase</keyword>
<dbReference type="GO" id="GO:0046872">
    <property type="term" value="F:metal ion binding"/>
    <property type="evidence" value="ECO:0007669"/>
    <property type="project" value="UniProtKB-KW"/>
</dbReference>
<dbReference type="SMART" id="SM00849">
    <property type="entry name" value="Lactamase_B"/>
    <property type="match status" value="1"/>
</dbReference>
<dbReference type="Gene3D" id="3.60.15.10">
    <property type="entry name" value="Ribonuclease Z/Hydroxyacylglutathione hydrolase-like"/>
    <property type="match status" value="1"/>
</dbReference>
<evidence type="ECO:0000256" key="1">
    <source>
        <dbReference type="ARBA" id="ARBA00007749"/>
    </source>
</evidence>
<dbReference type="InterPro" id="IPR001279">
    <property type="entry name" value="Metallo-B-lactamas"/>
</dbReference>
<evidence type="ECO:0000256" key="4">
    <source>
        <dbReference type="ARBA" id="ARBA00022833"/>
    </source>
</evidence>
<organism evidence="6 7">
    <name type="scientific">Rhizobium aethiopicum</name>
    <dbReference type="NCBI Taxonomy" id="1138170"/>
    <lineage>
        <taxon>Bacteria</taxon>
        <taxon>Pseudomonadati</taxon>
        <taxon>Pseudomonadota</taxon>
        <taxon>Alphaproteobacteria</taxon>
        <taxon>Hyphomicrobiales</taxon>
        <taxon>Rhizobiaceae</taxon>
        <taxon>Rhizobium/Agrobacterium group</taxon>
        <taxon>Rhizobium</taxon>
    </lineage>
</organism>
<keyword evidence="4" id="KW-0862">Zinc</keyword>
<proteinExistence type="inferred from homology"/>
<dbReference type="GO" id="GO:0016787">
    <property type="term" value="F:hydrolase activity"/>
    <property type="evidence" value="ECO:0007669"/>
    <property type="project" value="UniProtKB-KW"/>
</dbReference>
<evidence type="ECO:0000259" key="5">
    <source>
        <dbReference type="SMART" id="SM00849"/>
    </source>
</evidence>
<evidence type="ECO:0000256" key="3">
    <source>
        <dbReference type="ARBA" id="ARBA00022801"/>
    </source>
</evidence>
<dbReference type="EMBL" id="JACIFV010000005">
    <property type="protein sequence ID" value="MBB4191784.1"/>
    <property type="molecule type" value="Genomic_DNA"/>
</dbReference>
<gene>
    <name evidence="6" type="ORF">GGD53_001937</name>
</gene>
<name>A0A7W6MFY4_9HYPH</name>
<evidence type="ECO:0000313" key="6">
    <source>
        <dbReference type="EMBL" id="MBB4191784.1"/>
    </source>
</evidence>
<feature type="domain" description="Metallo-beta-lactamase" evidence="5">
    <location>
        <begin position="110"/>
        <end position="311"/>
    </location>
</feature>
<comment type="similarity">
    <text evidence="1">Belongs to the metallo-beta-lactamase superfamily.</text>
</comment>
<dbReference type="InterPro" id="IPR051013">
    <property type="entry name" value="MBL_superfamily_lactonases"/>
</dbReference>
<reference evidence="6 7" key="1">
    <citation type="submission" date="2020-08" db="EMBL/GenBank/DDBJ databases">
        <title>Genomic Encyclopedia of Type Strains, Phase IV (KMG-V): Genome sequencing to study the core and pangenomes of soil and plant-associated prokaryotes.</title>
        <authorList>
            <person name="Whitman W."/>
        </authorList>
    </citation>
    <scope>NUCLEOTIDE SEQUENCE [LARGE SCALE GENOMIC DNA]</scope>
    <source>
        <strain evidence="6 7">SEMIA 4074</strain>
    </source>
</reference>
<dbReference type="PANTHER" id="PTHR42978">
    <property type="entry name" value="QUORUM-QUENCHING LACTONASE YTNP-RELATED-RELATED"/>
    <property type="match status" value="1"/>
</dbReference>
<dbReference type="CDD" id="cd07720">
    <property type="entry name" value="OPHC2-like_MBL-fold"/>
    <property type="match status" value="1"/>
</dbReference>
<dbReference type="SUPFAM" id="SSF56281">
    <property type="entry name" value="Metallo-hydrolase/oxidoreductase"/>
    <property type="match status" value="1"/>
</dbReference>
<protein>
    <submittedName>
        <fullName evidence="6">Glyoxylase-like metal-dependent hydrolase (Beta-lactamase superfamily II)</fullName>
    </submittedName>
</protein>
<dbReference type="InterPro" id="IPR036866">
    <property type="entry name" value="RibonucZ/Hydroxyglut_hydro"/>
</dbReference>
<dbReference type="PANTHER" id="PTHR42978:SF6">
    <property type="entry name" value="QUORUM-QUENCHING LACTONASE YTNP-RELATED"/>
    <property type="match status" value="1"/>
</dbReference>
<evidence type="ECO:0000313" key="7">
    <source>
        <dbReference type="Proteomes" id="UP000524492"/>
    </source>
</evidence>
<dbReference type="AlphaFoldDB" id="A0A7W6MFY4"/>
<keyword evidence="2" id="KW-0479">Metal-binding</keyword>
<keyword evidence="7" id="KW-1185">Reference proteome</keyword>
<sequence>MTPRVGSGYGNSNANKAAHVFAAGFGLLAAPVISREKAAAAATGESNNMNAVPLPEIDQFKLGSYKFTVVRDGINISEKPYETYGTNQDPETVKALLTANFLPPDKILSGYSPALIDTGSDVILVDTGFGASGRARGAGRLAEGLKAAGYSADDVTLVALTHLHGDHIGGLMENGAAAFKNARYVIGQAEYDFWSNKSREGTPAEGGHKAVLANVTPLVEKATFIKDGDGVAAGMTAMLAAGHSPGHMVFHVESEGKRLVLTGDTANHYILSLLRPNWEVRFDMDKAQAAASRRKVFDMIATDKIAFLGYHMPFPAVGFAEPQDGGYRFVPKTYQFDI</sequence>